<dbReference type="Pfam" id="PF08240">
    <property type="entry name" value="ADH_N"/>
    <property type="match status" value="1"/>
</dbReference>
<name>A0AAP0FXH4_9ASPA</name>
<dbReference type="InterPro" id="IPR011032">
    <property type="entry name" value="GroES-like_sf"/>
</dbReference>
<comment type="cofactor">
    <cofactor evidence="1">
        <name>Zn(2+)</name>
        <dbReference type="ChEBI" id="CHEBI:29105"/>
    </cofactor>
</comment>
<keyword evidence="5" id="KW-0520">NAD</keyword>
<evidence type="ECO:0000256" key="3">
    <source>
        <dbReference type="ARBA" id="ARBA00022833"/>
    </source>
</evidence>
<dbReference type="GO" id="GO:0051903">
    <property type="term" value="F:S-(hydroxymethyl)glutathione dehydrogenase [NAD(P)+] activity"/>
    <property type="evidence" value="ECO:0007669"/>
    <property type="project" value="TreeGrafter"/>
</dbReference>
<evidence type="ECO:0000256" key="2">
    <source>
        <dbReference type="ARBA" id="ARBA00022723"/>
    </source>
</evidence>
<evidence type="ECO:0000256" key="6">
    <source>
        <dbReference type="ARBA" id="ARBA00049243"/>
    </source>
</evidence>
<keyword evidence="3" id="KW-0862">Zinc</keyword>
<dbReference type="PROSITE" id="PS00059">
    <property type="entry name" value="ADH_ZINC"/>
    <property type="match status" value="1"/>
</dbReference>
<dbReference type="InterPro" id="IPR002328">
    <property type="entry name" value="ADH_Zn_CS"/>
</dbReference>
<protein>
    <submittedName>
        <fullName evidence="8">Alcohol dehydrogenase-like 7</fullName>
    </submittedName>
</protein>
<evidence type="ECO:0000313" key="9">
    <source>
        <dbReference type="Proteomes" id="UP001418222"/>
    </source>
</evidence>
<reference evidence="8 9" key="1">
    <citation type="journal article" date="2022" name="Nat. Plants">
        <title>Genomes of leafy and leafless Platanthera orchids illuminate the evolution of mycoheterotrophy.</title>
        <authorList>
            <person name="Li M.H."/>
            <person name="Liu K.W."/>
            <person name="Li Z."/>
            <person name="Lu H.C."/>
            <person name="Ye Q.L."/>
            <person name="Zhang D."/>
            <person name="Wang J.Y."/>
            <person name="Li Y.F."/>
            <person name="Zhong Z.M."/>
            <person name="Liu X."/>
            <person name="Yu X."/>
            <person name="Liu D.K."/>
            <person name="Tu X.D."/>
            <person name="Liu B."/>
            <person name="Hao Y."/>
            <person name="Liao X.Y."/>
            <person name="Jiang Y.T."/>
            <person name="Sun W.H."/>
            <person name="Chen J."/>
            <person name="Chen Y.Q."/>
            <person name="Ai Y."/>
            <person name="Zhai J.W."/>
            <person name="Wu S.S."/>
            <person name="Zhou Z."/>
            <person name="Hsiao Y.Y."/>
            <person name="Wu W.L."/>
            <person name="Chen Y.Y."/>
            <person name="Lin Y.F."/>
            <person name="Hsu J.L."/>
            <person name="Li C.Y."/>
            <person name="Wang Z.W."/>
            <person name="Zhao X."/>
            <person name="Zhong W.Y."/>
            <person name="Ma X.K."/>
            <person name="Ma L."/>
            <person name="Huang J."/>
            <person name="Chen G.Z."/>
            <person name="Huang M.Z."/>
            <person name="Huang L."/>
            <person name="Peng D.H."/>
            <person name="Luo Y.B."/>
            <person name="Zou S.Q."/>
            <person name="Chen S.P."/>
            <person name="Lan S."/>
            <person name="Tsai W.C."/>
            <person name="Van de Peer Y."/>
            <person name="Liu Z.J."/>
        </authorList>
    </citation>
    <scope>NUCLEOTIDE SEQUENCE [LARGE SCALE GENOMIC DNA]</scope>
    <source>
        <strain evidence="8">Lor287</strain>
    </source>
</reference>
<keyword evidence="2" id="KW-0479">Metal-binding</keyword>
<keyword evidence="9" id="KW-1185">Reference proteome</keyword>
<evidence type="ECO:0000259" key="7">
    <source>
        <dbReference type="Pfam" id="PF08240"/>
    </source>
</evidence>
<dbReference type="EMBL" id="JBBWWQ010000018">
    <property type="protein sequence ID" value="KAK8921624.1"/>
    <property type="molecule type" value="Genomic_DNA"/>
</dbReference>
<accession>A0AAP0FXH4</accession>
<evidence type="ECO:0000256" key="5">
    <source>
        <dbReference type="ARBA" id="ARBA00023027"/>
    </source>
</evidence>
<comment type="caution">
    <text evidence="8">The sequence shown here is derived from an EMBL/GenBank/DDBJ whole genome shotgun (WGS) entry which is preliminary data.</text>
</comment>
<dbReference type="Gene3D" id="3.40.50.720">
    <property type="entry name" value="NAD(P)-binding Rossmann-like Domain"/>
    <property type="match status" value="1"/>
</dbReference>
<dbReference type="PANTHER" id="PTHR43880">
    <property type="entry name" value="ALCOHOL DEHYDROGENASE"/>
    <property type="match status" value="1"/>
</dbReference>
<keyword evidence="4" id="KW-0560">Oxidoreductase</keyword>
<organism evidence="8 9">
    <name type="scientific">Platanthera zijinensis</name>
    <dbReference type="NCBI Taxonomy" id="2320716"/>
    <lineage>
        <taxon>Eukaryota</taxon>
        <taxon>Viridiplantae</taxon>
        <taxon>Streptophyta</taxon>
        <taxon>Embryophyta</taxon>
        <taxon>Tracheophyta</taxon>
        <taxon>Spermatophyta</taxon>
        <taxon>Magnoliopsida</taxon>
        <taxon>Liliopsida</taxon>
        <taxon>Asparagales</taxon>
        <taxon>Orchidaceae</taxon>
        <taxon>Orchidoideae</taxon>
        <taxon>Orchideae</taxon>
        <taxon>Orchidinae</taxon>
        <taxon>Platanthera</taxon>
    </lineage>
</organism>
<evidence type="ECO:0000256" key="4">
    <source>
        <dbReference type="ARBA" id="ARBA00023002"/>
    </source>
</evidence>
<gene>
    <name evidence="8" type="ORF">KSP39_PZI020701</name>
</gene>
<dbReference type="Gene3D" id="3.90.180.10">
    <property type="entry name" value="Medium-chain alcohol dehydrogenases, catalytic domain"/>
    <property type="match status" value="1"/>
</dbReference>
<dbReference type="GO" id="GO:0004022">
    <property type="term" value="F:alcohol dehydrogenase (NAD+) activity"/>
    <property type="evidence" value="ECO:0007669"/>
    <property type="project" value="UniProtKB-EC"/>
</dbReference>
<feature type="domain" description="Alcohol dehydrogenase-like N-terminal" evidence="7">
    <location>
        <begin position="36"/>
        <end position="166"/>
    </location>
</feature>
<sequence>MEKKNSPKPIRCKAAVCRVPGDPLLIEEVVVAPPNPFEVRIKIICTSLCHSDITFWRRQDFAQFLPRILGHEAFGVVESLGEGVKEMAVGDAVVPTFLSNCGDCKGCRSEKSNFCSTVPFTVMPGMPRDGTNRFTDAAGRPLNNFFGVSSFCEYTVVDVAQVTKVDAALSPEKACLLSCGVATGVGAVWKVAAVEAGSSVVIFGLGAVGLAVAEGARLHGAAG</sequence>
<evidence type="ECO:0000313" key="8">
    <source>
        <dbReference type="EMBL" id="KAK8921624.1"/>
    </source>
</evidence>
<dbReference type="GO" id="GO:0046294">
    <property type="term" value="P:formaldehyde catabolic process"/>
    <property type="evidence" value="ECO:0007669"/>
    <property type="project" value="TreeGrafter"/>
</dbReference>
<evidence type="ECO:0000256" key="1">
    <source>
        <dbReference type="ARBA" id="ARBA00001947"/>
    </source>
</evidence>
<dbReference type="PANTHER" id="PTHR43880:SF10">
    <property type="entry name" value="ALCOHOL DEHYDROGENASE-LIKE 2"/>
    <property type="match status" value="1"/>
</dbReference>
<dbReference type="FunFam" id="3.90.180.10:FF:000067">
    <property type="entry name" value="alcohol dehydrogenase 1-like isoform X1"/>
    <property type="match status" value="1"/>
</dbReference>
<dbReference type="InterPro" id="IPR013154">
    <property type="entry name" value="ADH-like_N"/>
</dbReference>
<comment type="catalytic activity">
    <reaction evidence="6">
        <text>a primary alcohol + NAD(+) = an aldehyde + NADH + H(+)</text>
        <dbReference type="Rhea" id="RHEA:10736"/>
        <dbReference type="ChEBI" id="CHEBI:15378"/>
        <dbReference type="ChEBI" id="CHEBI:15734"/>
        <dbReference type="ChEBI" id="CHEBI:17478"/>
        <dbReference type="ChEBI" id="CHEBI:57540"/>
        <dbReference type="ChEBI" id="CHEBI:57945"/>
        <dbReference type="EC" id="1.1.1.1"/>
    </reaction>
</comment>
<dbReference type="Proteomes" id="UP001418222">
    <property type="component" value="Unassembled WGS sequence"/>
</dbReference>
<dbReference type="AlphaFoldDB" id="A0AAP0FXH4"/>
<dbReference type="GO" id="GO:0005829">
    <property type="term" value="C:cytosol"/>
    <property type="evidence" value="ECO:0007669"/>
    <property type="project" value="TreeGrafter"/>
</dbReference>
<proteinExistence type="predicted"/>
<dbReference type="GO" id="GO:0008270">
    <property type="term" value="F:zinc ion binding"/>
    <property type="evidence" value="ECO:0007669"/>
    <property type="project" value="InterPro"/>
</dbReference>
<dbReference type="SUPFAM" id="SSF50129">
    <property type="entry name" value="GroES-like"/>
    <property type="match status" value="1"/>
</dbReference>